<dbReference type="InterPro" id="IPR013094">
    <property type="entry name" value="AB_hydrolase_3"/>
</dbReference>
<dbReference type="SUPFAM" id="SSF53474">
    <property type="entry name" value="alpha/beta-Hydrolases"/>
    <property type="match status" value="1"/>
</dbReference>
<protein>
    <submittedName>
        <fullName evidence="5">Acetyl esterase</fullName>
    </submittedName>
</protein>
<evidence type="ECO:0000256" key="1">
    <source>
        <dbReference type="ARBA" id="ARBA00010515"/>
    </source>
</evidence>
<name>A0A1M4Z4G5_9BURK</name>
<evidence type="ECO:0000259" key="4">
    <source>
        <dbReference type="Pfam" id="PF07859"/>
    </source>
</evidence>
<dbReference type="AlphaFoldDB" id="A0A1M4Z4G5"/>
<evidence type="ECO:0000313" key="5">
    <source>
        <dbReference type="EMBL" id="SHF12973.1"/>
    </source>
</evidence>
<dbReference type="Proteomes" id="UP000184327">
    <property type="component" value="Unassembled WGS sequence"/>
</dbReference>
<dbReference type="STRING" id="1122156.SAMN02745117_01383"/>
<dbReference type="OrthoDB" id="9794445at2"/>
<comment type="similarity">
    <text evidence="1">Belongs to the 'GDXG' lipolytic enzyme family.</text>
</comment>
<evidence type="ECO:0000313" key="6">
    <source>
        <dbReference type="Proteomes" id="UP000184327"/>
    </source>
</evidence>
<evidence type="ECO:0000256" key="2">
    <source>
        <dbReference type="ARBA" id="ARBA00022801"/>
    </source>
</evidence>
<dbReference type="InterPro" id="IPR050300">
    <property type="entry name" value="GDXG_lipolytic_enzyme"/>
</dbReference>
<dbReference type="PANTHER" id="PTHR48081:SF8">
    <property type="entry name" value="ALPHA_BETA HYDROLASE FOLD-3 DOMAIN-CONTAINING PROTEIN-RELATED"/>
    <property type="match status" value="1"/>
</dbReference>
<dbReference type="RefSeq" id="WP_073355966.1">
    <property type="nucleotide sequence ID" value="NZ_FQUZ01000013.1"/>
</dbReference>
<gene>
    <name evidence="5" type="ORF">SAMN02745117_01383</name>
</gene>
<dbReference type="InterPro" id="IPR002168">
    <property type="entry name" value="Lipase_GDXG_HIS_AS"/>
</dbReference>
<dbReference type="Pfam" id="PF07859">
    <property type="entry name" value="Abhydrolase_3"/>
    <property type="match status" value="1"/>
</dbReference>
<dbReference type="GO" id="GO:0016787">
    <property type="term" value="F:hydrolase activity"/>
    <property type="evidence" value="ECO:0007669"/>
    <property type="project" value="UniProtKB-KW"/>
</dbReference>
<keyword evidence="6" id="KW-1185">Reference proteome</keyword>
<evidence type="ECO:0000256" key="3">
    <source>
        <dbReference type="PROSITE-ProRule" id="PRU10038"/>
    </source>
</evidence>
<feature type="active site" evidence="3">
    <location>
        <position position="179"/>
    </location>
</feature>
<keyword evidence="2" id="KW-0378">Hydrolase</keyword>
<dbReference type="Gene3D" id="3.40.50.1820">
    <property type="entry name" value="alpha/beta hydrolase"/>
    <property type="match status" value="1"/>
</dbReference>
<dbReference type="PANTHER" id="PTHR48081">
    <property type="entry name" value="AB HYDROLASE SUPERFAMILY PROTEIN C4A8.06C"/>
    <property type="match status" value="1"/>
</dbReference>
<dbReference type="InterPro" id="IPR029058">
    <property type="entry name" value="AB_hydrolase_fold"/>
</dbReference>
<reference evidence="5 6" key="1">
    <citation type="submission" date="2016-11" db="EMBL/GenBank/DDBJ databases">
        <authorList>
            <person name="Jaros S."/>
            <person name="Januszkiewicz K."/>
            <person name="Wedrychowicz H."/>
        </authorList>
    </citation>
    <scope>NUCLEOTIDE SEQUENCE [LARGE SCALE GENOMIC DNA]</scope>
    <source>
        <strain evidence="5 6">DSM 16112</strain>
    </source>
</reference>
<accession>A0A1M4Z4G5</accession>
<feature type="domain" description="Alpha/beta hydrolase fold-3" evidence="4">
    <location>
        <begin position="101"/>
        <end position="305"/>
    </location>
</feature>
<dbReference type="InterPro" id="IPR033140">
    <property type="entry name" value="Lipase_GDXG_put_SER_AS"/>
</dbReference>
<dbReference type="EMBL" id="FQUZ01000013">
    <property type="protein sequence ID" value="SHF12973.1"/>
    <property type="molecule type" value="Genomic_DNA"/>
</dbReference>
<organism evidence="5 6">
    <name type="scientific">Lampropedia hyalina DSM 16112</name>
    <dbReference type="NCBI Taxonomy" id="1122156"/>
    <lineage>
        <taxon>Bacteria</taxon>
        <taxon>Pseudomonadati</taxon>
        <taxon>Pseudomonadota</taxon>
        <taxon>Betaproteobacteria</taxon>
        <taxon>Burkholderiales</taxon>
        <taxon>Comamonadaceae</taxon>
        <taxon>Lampropedia</taxon>
    </lineage>
</organism>
<dbReference type="PROSITE" id="PS01173">
    <property type="entry name" value="LIPASE_GDXG_HIS"/>
    <property type="match status" value="1"/>
</dbReference>
<dbReference type="PROSITE" id="PS01174">
    <property type="entry name" value="LIPASE_GDXG_SER"/>
    <property type="match status" value="1"/>
</dbReference>
<proteinExistence type="inferred from homology"/>
<sequence length="331" mass="36161">MSSSLHSEPPLWLPRLTPAMRQVVERIARARHTPMQELGAVQARRAYAMGSQTLELPALVLAQGTEQTIVARDGTPLRARLYWPSPSTERATAAVAPLPVVLYLHGGGFTIGSVETHDILCRRMASLSGAAVVSLDYRLAPERRFPCAVHDAFDALCWLGSQGHEWGLDGRRLAVAGDSAGGTLAAVAAIQARDAGIALAAQVLIYPGTTAHQDTESHHFYATGPVLNKPLIDWFFRQYIDWDERTDWRFAPLLAPELEAVAPALLVLAECDPLVDEGLAYADRLRLAGVDVELELYRGVAHEFIKMGHALPEAMQAHRAIAAWLQRAFSL</sequence>